<reference evidence="2" key="1">
    <citation type="submission" date="2018-05" db="EMBL/GenBank/DDBJ databases">
        <title>Zavarzinia sp. HR-AS.</title>
        <authorList>
            <person name="Lee Y."/>
            <person name="Jeon C.O."/>
        </authorList>
    </citation>
    <scope>NUCLEOTIDE SEQUENCE [LARGE SCALE GENOMIC DNA]</scope>
    <source>
        <strain evidence="2">DSM 1231</strain>
    </source>
</reference>
<name>A0A317EDW3_9PROT</name>
<evidence type="ECO:0000313" key="2">
    <source>
        <dbReference type="Proteomes" id="UP000246077"/>
    </source>
</evidence>
<gene>
    <name evidence="1" type="ORF">DKG75_02205</name>
</gene>
<dbReference type="EMBL" id="QGLF01000001">
    <property type="protein sequence ID" value="PWR23405.1"/>
    <property type="molecule type" value="Genomic_DNA"/>
</dbReference>
<organism evidence="1 2">
    <name type="scientific">Zavarzinia compransoris</name>
    <dbReference type="NCBI Taxonomy" id="1264899"/>
    <lineage>
        <taxon>Bacteria</taxon>
        <taxon>Pseudomonadati</taxon>
        <taxon>Pseudomonadota</taxon>
        <taxon>Alphaproteobacteria</taxon>
        <taxon>Rhodospirillales</taxon>
        <taxon>Zavarziniaceae</taxon>
        <taxon>Zavarzinia</taxon>
    </lineage>
</organism>
<keyword evidence="2" id="KW-1185">Reference proteome</keyword>
<protein>
    <submittedName>
        <fullName evidence="1">Uncharacterized protein</fullName>
    </submittedName>
</protein>
<dbReference type="AlphaFoldDB" id="A0A317EDW3"/>
<dbReference type="Proteomes" id="UP000246077">
    <property type="component" value="Unassembled WGS sequence"/>
</dbReference>
<comment type="caution">
    <text evidence="1">The sequence shown here is derived from an EMBL/GenBank/DDBJ whole genome shotgun (WGS) entry which is preliminary data.</text>
</comment>
<dbReference type="OrthoDB" id="9988490at2"/>
<proteinExistence type="predicted"/>
<sequence length="233" mass="23455">MARQMTIEFRNFTGLDLSTAVPYRRPRYKAPGFGEQTMVRGAITGAAAVSNAGKVMADTLAFENAAAGSVRLAGTIPGATIAKPHPDITYAFGGTVSAGAVATVGVSGGVYVWAKFPGIEVGTYAAVAVGAATNVGYSGGGELTIYFGSAPAMLAGDSIAVAVDISLGGPVTLSGQVILSAPPGTTGTPPRLPPGWRPEVIGIAFALTAGWSVLPVSISVMPTRTAIRPLASF</sequence>
<evidence type="ECO:0000313" key="1">
    <source>
        <dbReference type="EMBL" id="PWR23405.1"/>
    </source>
</evidence>
<accession>A0A317EDW3</accession>
<dbReference type="RefSeq" id="WP_109919438.1">
    <property type="nucleotide sequence ID" value="NZ_QGLF01000001.1"/>
</dbReference>